<protein>
    <submittedName>
        <fullName evidence="2">Replication protein</fullName>
    </submittedName>
</protein>
<reference evidence="2" key="1">
    <citation type="journal article" date="2013" name="PLoS ONE">
        <title>Plasmids of Carotenoid-Producing Paracoccus spp. (Alphaproteobacteria) - Structure, Diversity and Evolution.</title>
        <authorList>
            <person name="Maj A."/>
            <person name="Dziewit L."/>
            <person name="Czarnecki J."/>
            <person name="Wlodarczyk M."/>
            <person name="Baj J."/>
            <person name="Skrzypczyk G."/>
            <person name="Giersz D."/>
            <person name="Bartosik D."/>
        </authorList>
    </citation>
    <scope>NUCLEOTIDE SEQUENCE</scope>
    <source>
        <strain evidence="2">DSM 11574</strain>
        <plasmid evidence="2">pMARC4</plasmid>
    </source>
</reference>
<evidence type="ECO:0000313" key="2">
    <source>
        <dbReference type="EMBL" id="AGL76958.1"/>
    </source>
</evidence>
<dbReference type="AlphaFoldDB" id="R4R330"/>
<sequence>MGKTIQVAADRAFDKTKTVLPAEVARGIYMQNPPGLAALKLMHVLIGQAGGRMGEDVEHHVSLSEVRAIEGLRHHDRASLTPLFAELQAAVLVNDDVERKRLTIGGLLDLAEVDYRDEASGDLVISWYFSRMFTRVAAASDHWAILDRHTAFRLKSRYSMLLFQHISSLVKQAHVTRKVFTVGELRAVLGVGAGKLERFANLNARAIQPAIEEISTESRFVLTATPRKSGRTITSIEISWSEKTGDERQSLKVEMDRHSTGRKARREGTAETMTAAFPRTGSIAYSPYWIDLKRAAGCNADNAKIATDFRRFCHDKGIQLDAGNIATIFTDYCNKIGMLP</sequence>
<organism evidence="2">
    <name type="scientific">Paracoccus marcusii</name>
    <dbReference type="NCBI Taxonomy" id="59779"/>
    <lineage>
        <taxon>Bacteria</taxon>
        <taxon>Pseudomonadati</taxon>
        <taxon>Pseudomonadota</taxon>
        <taxon>Alphaproteobacteria</taxon>
        <taxon>Rhodobacterales</taxon>
        <taxon>Paracoccaceae</taxon>
        <taxon>Paracoccus</taxon>
    </lineage>
</organism>
<geneLocation type="plasmid" evidence="2">
    <name>pMARC4</name>
</geneLocation>
<evidence type="ECO:0000256" key="1">
    <source>
        <dbReference type="SAM" id="MobiDB-lite"/>
    </source>
</evidence>
<dbReference type="InterPro" id="IPR036390">
    <property type="entry name" value="WH_DNA-bd_sf"/>
</dbReference>
<keyword evidence="2" id="KW-0614">Plasmid</keyword>
<dbReference type="EMBL" id="KC561055">
    <property type="protein sequence ID" value="AGL76958.1"/>
    <property type="molecule type" value="Genomic_DNA"/>
</dbReference>
<accession>R4R330</accession>
<proteinExistence type="predicted"/>
<feature type="region of interest" description="Disordered" evidence="1">
    <location>
        <begin position="247"/>
        <end position="267"/>
    </location>
</feature>
<gene>
    <name evidence="2" type="primary">repA</name>
</gene>
<dbReference type="SUPFAM" id="SSF46785">
    <property type="entry name" value="Winged helix' DNA-binding domain"/>
    <property type="match status" value="1"/>
</dbReference>
<dbReference type="Gene3D" id="1.10.10.10">
    <property type="entry name" value="Winged helix-like DNA-binding domain superfamily/Winged helix DNA-binding domain"/>
    <property type="match status" value="1"/>
</dbReference>
<dbReference type="InterPro" id="IPR036388">
    <property type="entry name" value="WH-like_DNA-bd_sf"/>
</dbReference>
<dbReference type="Pfam" id="PF21205">
    <property type="entry name" value="Rep3_C"/>
    <property type="match status" value="1"/>
</dbReference>
<dbReference type="RefSeq" id="WP_016338400.1">
    <property type="nucleotide sequence ID" value="NC_021241.1"/>
</dbReference>
<name>R4R330_9RHOB</name>
<feature type="compositionally biased region" description="Basic and acidic residues" evidence="1">
    <location>
        <begin position="247"/>
        <end position="259"/>
    </location>
</feature>